<sequence>MLFLNFWINNMVYLQDTLILV</sequence>
<accession>A0A0A8YG02</accession>
<name>A0A0A8YG02_ARUDO</name>
<reference evidence="1" key="1">
    <citation type="submission" date="2014-09" db="EMBL/GenBank/DDBJ databases">
        <authorList>
            <person name="Magalhaes I.L.F."/>
            <person name="Oliveira U."/>
            <person name="Santos F.R."/>
            <person name="Vidigal T.H.D.A."/>
            <person name="Brescovit A.D."/>
            <person name="Santos A.J."/>
        </authorList>
    </citation>
    <scope>NUCLEOTIDE SEQUENCE</scope>
    <source>
        <tissue evidence="1">Shoot tissue taken approximately 20 cm above the soil surface</tissue>
    </source>
</reference>
<evidence type="ECO:0000313" key="1">
    <source>
        <dbReference type="EMBL" id="JAD24698.1"/>
    </source>
</evidence>
<reference evidence="1" key="2">
    <citation type="journal article" date="2015" name="Data Brief">
        <title>Shoot transcriptome of the giant reed, Arundo donax.</title>
        <authorList>
            <person name="Barrero R.A."/>
            <person name="Guerrero F.D."/>
            <person name="Moolhuijzen P."/>
            <person name="Goolsby J.A."/>
            <person name="Tidwell J."/>
            <person name="Bellgard S.E."/>
            <person name="Bellgard M.I."/>
        </authorList>
    </citation>
    <scope>NUCLEOTIDE SEQUENCE</scope>
    <source>
        <tissue evidence="1">Shoot tissue taken approximately 20 cm above the soil surface</tissue>
    </source>
</reference>
<organism evidence="1">
    <name type="scientific">Arundo donax</name>
    <name type="common">Giant reed</name>
    <name type="synonym">Donax arundinaceus</name>
    <dbReference type="NCBI Taxonomy" id="35708"/>
    <lineage>
        <taxon>Eukaryota</taxon>
        <taxon>Viridiplantae</taxon>
        <taxon>Streptophyta</taxon>
        <taxon>Embryophyta</taxon>
        <taxon>Tracheophyta</taxon>
        <taxon>Spermatophyta</taxon>
        <taxon>Magnoliopsida</taxon>
        <taxon>Liliopsida</taxon>
        <taxon>Poales</taxon>
        <taxon>Poaceae</taxon>
        <taxon>PACMAD clade</taxon>
        <taxon>Arundinoideae</taxon>
        <taxon>Arundineae</taxon>
        <taxon>Arundo</taxon>
    </lineage>
</organism>
<protein>
    <submittedName>
        <fullName evidence="1">Uncharacterized protein</fullName>
    </submittedName>
</protein>
<proteinExistence type="predicted"/>
<dbReference type="AlphaFoldDB" id="A0A0A8YG02"/>
<dbReference type="EMBL" id="GBRH01273197">
    <property type="protein sequence ID" value="JAD24698.1"/>
    <property type="molecule type" value="Transcribed_RNA"/>
</dbReference>